<evidence type="ECO:0000256" key="1">
    <source>
        <dbReference type="ARBA" id="ARBA00001946"/>
    </source>
</evidence>
<keyword evidence="9" id="KW-0234">DNA repair</keyword>
<dbReference type="EC" id="3.6.1.55" evidence="11"/>
<organism evidence="14 15">
    <name type="scientific">Nocardioides furvisabuli</name>
    <dbReference type="NCBI Taxonomy" id="375542"/>
    <lineage>
        <taxon>Bacteria</taxon>
        <taxon>Bacillati</taxon>
        <taxon>Actinomycetota</taxon>
        <taxon>Actinomycetes</taxon>
        <taxon>Propionibacteriales</taxon>
        <taxon>Nocardioidaceae</taxon>
        <taxon>Nocardioides</taxon>
    </lineage>
</organism>
<comment type="cofactor">
    <cofactor evidence="1">
        <name>Mg(2+)</name>
        <dbReference type="ChEBI" id="CHEBI:18420"/>
    </cofactor>
</comment>
<evidence type="ECO:0000256" key="2">
    <source>
        <dbReference type="ARBA" id="ARBA00005582"/>
    </source>
</evidence>
<dbReference type="PROSITE" id="PS00893">
    <property type="entry name" value="NUDIX_BOX"/>
    <property type="match status" value="1"/>
</dbReference>
<evidence type="ECO:0000256" key="9">
    <source>
        <dbReference type="ARBA" id="ARBA00023204"/>
    </source>
</evidence>
<keyword evidence="5" id="KW-0479">Metal-binding</keyword>
<keyword evidence="8" id="KW-0460">Magnesium</keyword>
<dbReference type="InterPro" id="IPR020084">
    <property type="entry name" value="NUDIX_hydrolase_CS"/>
</dbReference>
<evidence type="ECO:0000256" key="5">
    <source>
        <dbReference type="ARBA" id="ARBA00022723"/>
    </source>
</evidence>
<dbReference type="InterPro" id="IPR015797">
    <property type="entry name" value="NUDIX_hydrolase-like_dom_sf"/>
</dbReference>
<comment type="similarity">
    <text evidence="2 12">Belongs to the Nudix hydrolase family.</text>
</comment>
<keyword evidence="6" id="KW-0227">DNA damage</keyword>
<evidence type="ECO:0000256" key="8">
    <source>
        <dbReference type="ARBA" id="ARBA00022842"/>
    </source>
</evidence>
<keyword evidence="3" id="KW-0515">Mutator protein</keyword>
<dbReference type="PANTHER" id="PTHR47707:SF1">
    <property type="entry name" value="NUDIX HYDROLASE FAMILY PROTEIN"/>
    <property type="match status" value="1"/>
</dbReference>
<keyword evidence="7 12" id="KW-0378">Hydrolase</keyword>
<evidence type="ECO:0000256" key="10">
    <source>
        <dbReference type="ARBA" id="ARBA00035861"/>
    </source>
</evidence>
<gene>
    <name evidence="14" type="ORF">GCM10009726_36360</name>
</gene>
<keyword evidence="4" id="KW-0235">DNA replication</keyword>
<evidence type="ECO:0000256" key="7">
    <source>
        <dbReference type="ARBA" id="ARBA00022801"/>
    </source>
</evidence>
<dbReference type="RefSeq" id="WP_231250789.1">
    <property type="nucleotide sequence ID" value="NZ_BAAAMQ010000017.1"/>
</dbReference>
<evidence type="ECO:0000313" key="14">
    <source>
        <dbReference type="EMBL" id="GAA2116668.1"/>
    </source>
</evidence>
<protein>
    <recommendedName>
        <fullName evidence="11">8-oxo-dGTP diphosphatase</fullName>
        <ecNumber evidence="11">3.6.1.55</ecNumber>
    </recommendedName>
</protein>
<comment type="catalytic activity">
    <reaction evidence="10">
        <text>8-oxo-dGTP + H2O = 8-oxo-dGMP + diphosphate + H(+)</text>
        <dbReference type="Rhea" id="RHEA:31575"/>
        <dbReference type="ChEBI" id="CHEBI:15377"/>
        <dbReference type="ChEBI" id="CHEBI:15378"/>
        <dbReference type="ChEBI" id="CHEBI:33019"/>
        <dbReference type="ChEBI" id="CHEBI:63224"/>
        <dbReference type="ChEBI" id="CHEBI:77896"/>
        <dbReference type="EC" id="3.6.1.55"/>
    </reaction>
</comment>
<evidence type="ECO:0000256" key="3">
    <source>
        <dbReference type="ARBA" id="ARBA00022457"/>
    </source>
</evidence>
<dbReference type="Proteomes" id="UP001501161">
    <property type="component" value="Unassembled WGS sequence"/>
</dbReference>
<sequence>MKRTIEVVGAVILRDGCVFCVQRSSAQSLPGMWEFPGGKVERGETPAAALTREVDEELGCPVRVGGRVTRTVHEYEFATIDLTTYYCELIDSEPTLREHAASCWLPPDQLACLAWAPADIPAVEEVVRHLDSLTKG</sequence>
<feature type="domain" description="Nudix hydrolase" evidence="13">
    <location>
        <begin position="3"/>
        <end position="127"/>
    </location>
</feature>
<dbReference type="PRINTS" id="PR00502">
    <property type="entry name" value="NUDIXFAMILY"/>
</dbReference>
<dbReference type="CDD" id="cd03425">
    <property type="entry name" value="NUDIX_MutT_NudA_like"/>
    <property type="match status" value="1"/>
</dbReference>
<dbReference type="InterPro" id="IPR020476">
    <property type="entry name" value="Nudix_hydrolase"/>
</dbReference>
<accession>A0ABN2XV18</accession>
<reference evidence="14 15" key="1">
    <citation type="journal article" date="2019" name="Int. J. Syst. Evol. Microbiol.">
        <title>The Global Catalogue of Microorganisms (GCM) 10K type strain sequencing project: providing services to taxonomists for standard genome sequencing and annotation.</title>
        <authorList>
            <consortium name="The Broad Institute Genomics Platform"/>
            <consortium name="The Broad Institute Genome Sequencing Center for Infectious Disease"/>
            <person name="Wu L."/>
            <person name="Ma J."/>
        </authorList>
    </citation>
    <scope>NUCLEOTIDE SEQUENCE [LARGE SCALE GENOMIC DNA]</scope>
    <source>
        <strain evidence="14 15">JCM 13813</strain>
    </source>
</reference>
<name>A0ABN2XV18_9ACTN</name>
<dbReference type="SUPFAM" id="SSF55811">
    <property type="entry name" value="Nudix"/>
    <property type="match status" value="1"/>
</dbReference>
<evidence type="ECO:0000313" key="15">
    <source>
        <dbReference type="Proteomes" id="UP001501161"/>
    </source>
</evidence>
<dbReference type="Pfam" id="PF00293">
    <property type="entry name" value="NUDIX"/>
    <property type="match status" value="1"/>
</dbReference>
<evidence type="ECO:0000256" key="11">
    <source>
        <dbReference type="ARBA" id="ARBA00038905"/>
    </source>
</evidence>
<evidence type="ECO:0000256" key="6">
    <source>
        <dbReference type="ARBA" id="ARBA00022763"/>
    </source>
</evidence>
<evidence type="ECO:0000256" key="12">
    <source>
        <dbReference type="RuleBase" id="RU003476"/>
    </source>
</evidence>
<dbReference type="PROSITE" id="PS51462">
    <property type="entry name" value="NUDIX"/>
    <property type="match status" value="1"/>
</dbReference>
<dbReference type="EMBL" id="BAAAMQ010000017">
    <property type="protein sequence ID" value="GAA2116668.1"/>
    <property type="molecule type" value="Genomic_DNA"/>
</dbReference>
<dbReference type="PANTHER" id="PTHR47707">
    <property type="entry name" value="8-OXO-DGTP DIPHOSPHATASE"/>
    <property type="match status" value="1"/>
</dbReference>
<evidence type="ECO:0000256" key="4">
    <source>
        <dbReference type="ARBA" id="ARBA00022705"/>
    </source>
</evidence>
<comment type="caution">
    <text evidence="14">The sequence shown here is derived from an EMBL/GenBank/DDBJ whole genome shotgun (WGS) entry which is preliminary data.</text>
</comment>
<evidence type="ECO:0000259" key="13">
    <source>
        <dbReference type="PROSITE" id="PS51462"/>
    </source>
</evidence>
<dbReference type="InterPro" id="IPR000086">
    <property type="entry name" value="NUDIX_hydrolase_dom"/>
</dbReference>
<dbReference type="InterPro" id="IPR047127">
    <property type="entry name" value="MutT-like"/>
</dbReference>
<dbReference type="Gene3D" id="3.90.79.10">
    <property type="entry name" value="Nucleoside Triphosphate Pyrophosphohydrolase"/>
    <property type="match status" value="1"/>
</dbReference>
<keyword evidence="15" id="KW-1185">Reference proteome</keyword>
<proteinExistence type="inferred from homology"/>